<keyword evidence="3" id="KW-0807">Transducer</keyword>
<accession>A0ABV1HDF2</accession>
<comment type="similarity">
    <text evidence="2">Belongs to the methyl-accepting chemotaxis (MCP) protein family.</text>
</comment>
<sequence>MDAGYNETYNGRLMQRIKDGIAECKGLMENIEGNTNQLNAIQRQQKMLALNASIEAARAGETGRGFAIVAGEVEKLARECNTLNVSVSENVKKMSDVIEGLSHTKLTD</sequence>
<evidence type="ECO:0000313" key="5">
    <source>
        <dbReference type="EMBL" id="MEQ2557750.1"/>
    </source>
</evidence>
<name>A0ABV1HDF2_9FIRM</name>
<dbReference type="PANTHER" id="PTHR43531">
    <property type="entry name" value="PROTEIN ICFG"/>
    <property type="match status" value="1"/>
</dbReference>
<proteinExistence type="inferred from homology"/>
<feature type="domain" description="Methyl-accepting transducer" evidence="4">
    <location>
        <begin position="29"/>
        <end position="96"/>
    </location>
</feature>
<evidence type="ECO:0000256" key="3">
    <source>
        <dbReference type="PROSITE-ProRule" id="PRU00284"/>
    </source>
</evidence>
<dbReference type="RefSeq" id="WP_353530795.1">
    <property type="nucleotide sequence ID" value="NZ_JBBMEX010000006.1"/>
</dbReference>
<keyword evidence="6" id="KW-1185">Reference proteome</keyword>
<dbReference type="InterPro" id="IPR051310">
    <property type="entry name" value="MCP_chemotaxis"/>
</dbReference>
<gene>
    <name evidence="5" type="ORF">WMO43_07685</name>
</gene>
<keyword evidence="1" id="KW-0145">Chemotaxis</keyword>
<evidence type="ECO:0000259" key="4">
    <source>
        <dbReference type="PROSITE" id="PS50111"/>
    </source>
</evidence>
<dbReference type="Gene3D" id="1.10.287.950">
    <property type="entry name" value="Methyl-accepting chemotaxis protein"/>
    <property type="match status" value="1"/>
</dbReference>
<dbReference type="PROSITE" id="PS50111">
    <property type="entry name" value="CHEMOTAXIS_TRANSDUC_2"/>
    <property type="match status" value="1"/>
</dbReference>
<dbReference type="PRINTS" id="PR00260">
    <property type="entry name" value="CHEMTRNSDUCR"/>
</dbReference>
<evidence type="ECO:0000313" key="6">
    <source>
        <dbReference type="Proteomes" id="UP001454489"/>
    </source>
</evidence>
<dbReference type="PANTHER" id="PTHR43531:SF11">
    <property type="entry name" value="METHYL-ACCEPTING CHEMOTAXIS PROTEIN 3"/>
    <property type="match status" value="1"/>
</dbReference>
<dbReference type="InterPro" id="IPR004089">
    <property type="entry name" value="MCPsignal_dom"/>
</dbReference>
<reference evidence="5 6" key="1">
    <citation type="submission" date="2024-03" db="EMBL/GenBank/DDBJ databases">
        <title>Human intestinal bacterial collection.</title>
        <authorList>
            <person name="Pauvert C."/>
            <person name="Hitch T.C.A."/>
            <person name="Clavel T."/>
        </authorList>
    </citation>
    <scope>NUCLEOTIDE SEQUENCE [LARGE SCALE GENOMIC DNA]</scope>
    <source>
        <strain evidence="5 6">CLA-AA-H185</strain>
    </source>
</reference>
<organism evidence="5 6">
    <name type="scientific">Maccoyibacter intestinihominis</name>
    <dbReference type="NCBI Taxonomy" id="3133499"/>
    <lineage>
        <taxon>Bacteria</taxon>
        <taxon>Bacillati</taxon>
        <taxon>Bacillota</taxon>
        <taxon>Clostridia</taxon>
        <taxon>Lachnospirales</taxon>
        <taxon>Lachnospiraceae</taxon>
        <taxon>Maccoyibacter</taxon>
    </lineage>
</organism>
<dbReference type="InterPro" id="IPR004090">
    <property type="entry name" value="Chemotax_Me-accpt_rcpt"/>
</dbReference>
<dbReference type="EMBL" id="JBBMEX010000006">
    <property type="protein sequence ID" value="MEQ2557750.1"/>
    <property type="molecule type" value="Genomic_DNA"/>
</dbReference>
<evidence type="ECO:0000256" key="2">
    <source>
        <dbReference type="ARBA" id="ARBA00029447"/>
    </source>
</evidence>
<dbReference type="Pfam" id="PF00015">
    <property type="entry name" value="MCPsignal"/>
    <property type="match status" value="1"/>
</dbReference>
<comment type="caution">
    <text evidence="5">The sequence shown here is derived from an EMBL/GenBank/DDBJ whole genome shotgun (WGS) entry which is preliminary data.</text>
</comment>
<evidence type="ECO:0000256" key="1">
    <source>
        <dbReference type="ARBA" id="ARBA00022500"/>
    </source>
</evidence>
<dbReference type="SUPFAM" id="SSF58104">
    <property type="entry name" value="Methyl-accepting chemotaxis protein (MCP) signaling domain"/>
    <property type="match status" value="1"/>
</dbReference>
<dbReference type="Proteomes" id="UP001454489">
    <property type="component" value="Unassembled WGS sequence"/>
</dbReference>
<protein>
    <submittedName>
        <fullName evidence="5">Methyl-accepting chemotaxis protein</fullName>
    </submittedName>
</protein>